<sequence>MRVSMVELGNVVRTKGGAIGSVTDWVDHGMRPGLFTIEWDESTCGGRVPARHWTRAEAAELTILS</sequence>
<evidence type="ECO:0000313" key="1">
    <source>
        <dbReference type="EMBL" id="OHU57090.1"/>
    </source>
</evidence>
<dbReference type="EMBL" id="MLIQ01000014">
    <property type="protein sequence ID" value="OHU57090.1"/>
    <property type="molecule type" value="Genomic_DNA"/>
</dbReference>
<name>A0A1S1LRH4_MYCCH</name>
<accession>A0A1S1LRH4</accession>
<evidence type="ECO:0000313" key="2">
    <source>
        <dbReference type="Proteomes" id="UP000180043"/>
    </source>
</evidence>
<dbReference type="Proteomes" id="UP000180043">
    <property type="component" value="Unassembled WGS sequence"/>
</dbReference>
<gene>
    <name evidence="1" type="ORF">BKG82_12940</name>
</gene>
<organism evidence="1 2">
    <name type="scientific">Mycobacteroides chelonae</name>
    <name type="common">Mycobacterium chelonae</name>
    <dbReference type="NCBI Taxonomy" id="1774"/>
    <lineage>
        <taxon>Bacteria</taxon>
        <taxon>Bacillati</taxon>
        <taxon>Actinomycetota</taxon>
        <taxon>Actinomycetes</taxon>
        <taxon>Mycobacteriales</taxon>
        <taxon>Mycobacteriaceae</taxon>
        <taxon>Mycobacteroides</taxon>
    </lineage>
</organism>
<reference evidence="1 2" key="1">
    <citation type="submission" date="2016-10" db="EMBL/GenBank/DDBJ databases">
        <title>Evaluation of Human, Veterinary and Environmental Mycobacterium chelonae Isolates by Core Genome Phylogenomic Analysis, Targeted Gene Comparison, and Anti-microbial Susceptibility Patterns: A Tale of Mistaken Identities.</title>
        <authorList>
            <person name="Fogelson S.B."/>
            <person name="Camus A.C."/>
            <person name="Lorenz W."/>
            <person name="Vasireddy R."/>
            <person name="Vasireddy S."/>
            <person name="Smith T."/>
            <person name="Brown-Elliott B.A."/>
            <person name="Wallace R.J.Jr."/>
            <person name="Hasan N.A."/>
            <person name="Reischl U."/>
            <person name="Sanchez S."/>
        </authorList>
    </citation>
    <scope>NUCLEOTIDE SEQUENCE [LARGE SCALE GENOMIC DNA]</scope>
    <source>
        <strain evidence="1 2">15515</strain>
    </source>
</reference>
<protein>
    <recommendedName>
        <fullName evidence="3">DUF1918 domain-containing protein</fullName>
    </recommendedName>
</protein>
<dbReference type="AlphaFoldDB" id="A0A1S1LRH4"/>
<proteinExistence type="predicted"/>
<evidence type="ECO:0008006" key="3">
    <source>
        <dbReference type="Google" id="ProtNLM"/>
    </source>
</evidence>
<comment type="caution">
    <text evidence="1">The sequence shown here is derived from an EMBL/GenBank/DDBJ whole genome shotgun (WGS) entry which is preliminary data.</text>
</comment>